<feature type="domain" description="VWFD" evidence="2">
    <location>
        <begin position="1269"/>
        <end position="1438"/>
    </location>
</feature>
<dbReference type="PANTHER" id="PTHR37860:SF2">
    <property type="entry name" value="VITELLOGENIN DOMAIN-CONTAINING PROTEIN"/>
    <property type="match status" value="1"/>
</dbReference>
<dbReference type="PANTHER" id="PTHR37860">
    <property type="entry name" value="AGAP008810-PA"/>
    <property type="match status" value="1"/>
</dbReference>
<evidence type="ECO:0000256" key="1">
    <source>
        <dbReference type="SAM" id="Coils"/>
    </source>
</evidence>
<name>A0A0B7BP36_9EUPU</name>
<dbReference type="InterPro" id="IPR001846">
    <property type="entry name" value="VWF_type-D"/>
</dbReference>
<organism evidence="3">
    <name type="scientific">Arion vulgaris</name>
    <dbReference type="NCBI Taxonomy" id="1028688"/>
    <lineage>
        <taxon>Eukaryota</taxon>
        <taxon>Metazoa</taxon>
        <taxon>Spiralia</taxon>
        <taxon>Lophotrochozoa</taxon>
        <taxon>Mollusca</taxon>
        <taxon>Gastropoda</taxon>
        <taxon>Heterobranchia</taxon>
        <taxon>Euthyneura</taxon>
        <taxon>Panpulmonata</taxon>
        <taxon>Eupulmonata</taxon>
        <taxon>Stylommatophora</taxon>
        <taxon>Helicina</taxon>
        <taxon>Arionoidea</taxon>
        <taxon>Arionidae</taxon>
        <taxon>Arion</taxon>
    </lineage>
</organism>
<dbReference type="EMBL" id="HACG01048184">
    <property type="protein sequence ID" value="CEK95049.1"/>
    <property type="molecule type" value="Transcribed_RNA"/>
</dbReference>
<dbReference type="Pfam" id="PF00094">
    <property type="entry name" value="VWD"/>
    <property type="match status" value="1"/>
</dbReference>
<proteinExistence type="predicted"/>
<sequence>RPYNISMQYSLVDAKTAFGTTLETPFTKSLSYLVKKEKLLSGEDITVIYGKYGKGYLIDSYLSNKMTDQTLDISTRNQYLFEGKGHTSSTKLSASWSQNEQEVKIEADCNDNWAKAQINRKATYTSVTEGKETLDILLFTPYTDFTDTGMHALVNIQNDHYFGSCSLEYMDEKEAVLTFDLTQPIKNQAILEATLTLPIDQYETNTLSYRHLCKNNQFTADAEIATGKGEYLDGKLEFKNNEDYTLTLTGPVEQFESLTVSGKLNEKEKKISGIANLQLTLNSKPTTLEYDVQVNNQPVTMSFKLKSPFPDLQTADLAIEHEGQDWRQFKNKAVFKTDRINEVTSDTAWRFSSLSNMEGKTTLSSSIKNMENLKLDFSTKRLAGNQVSLLKVGWHVDKEIVVNNTWVLIKGWEKTNFATSLGMTTPFSQIKTADIKVFHIHSNEKFNEGVALSHNSHTYLDADLSYQYGGRNEAIVDIRSPRPMALTVAGSATKDVLDGTVDFKWDKRSPEAHIEIITSLADRSELPNIDKEFKFKAIHPVRTMGLDCSYKKANHEILSSGRFTWDEQIGNTFSYDLSWINRTSVYSKMYEGHVKLGVPQRSVKVQGSYSDAGSSVTTSSAVWWDADRDEKKKVTMSTSVEERENLKRVGLNINVPYINKQLNLDGTTRGVYGSTVADSRAEISYSSDPRKLIVVTSKMSNSEISSAQDYNYTLDVGFEHAITDINFKLSSHLGQVGSISTVGSQLILQTANKERKNLILWAKVDEAQKNMEIKVITPLKSIGIEGQLECDSNQQHILFKSFEDDKQALKLDVLLDHRRQNMHIEFNYDREDHNKMVKFTGNIVNNSAIRVDMISQDGRQTTSESMIAVRLNTSHILHTRVLWRPSLVHEMQTFVGTKLTAFSYAANEAFSSAVESVGTEVNAKYGLVSGELRSEMSQVFQLMDKEMGSLSVQLDSMKTEFRRFYQRNDLHIRDMGENLKAAFDELSMQIQDLVKNYRSYSNSITKGTSEWLSNLMAYPIAQNYVIAVEQLMSGLKTLRELMEEALDEIAIETNKLSAVSYRQYLEISRAIDRKLNSYTRTLHELPIYRKMMEQQLQMQKLGLETMPGWNQIYNTVYVSGQQMLQDQYHDIMSRPEFQHIHAVATEVHQQIMQWNMEKTMNSAVQRIIDLSKNLILMEIMKLRSYLIDFENSRVIVYDPVRGELQFEIHVPIPLKSLTEVPEIKIDKYVNNMKKWLHVNLPSTNFSIWDTYYDYVPSLETVSYLPPFEASAYLISGQHYITFDENHFDFLSTCSHVLTRDMMNNNFSVVINYEQRSRRDGVKSLCFRIEDSLSFEILSDYKLEVNNRETEMPFITDRVKIVRIGDFIHVGYAGGLEVLCNPKIELYKVTVMGWYHGQVAGLLGKYDNEGVNDKVTNQITQDYEVTRRSCVSKNMAVNPDPALDLYNMCAHIFDESFSKFRPCFKQVDPAPFVRMCQIYMAKMTENEAIHLVTEQYRYVCIGHGVFIGALKDYVSCNSDKAYIVDGNDPLYQSADVLFALEDRACNQWATTSLTSMATEINKALTTAGFKNNRFGLQSYGGYYSEDVSVRTINGQYFAEASLFLKAVETLRLTNNTVPGDLVSAVRSAVAYPYRAGVAKILILAPCSSCEIGFFEQNLASRLSSEGFSVHILQQQGYSYKDAKVGPKMHNVYGTDNSNIYSKPTIPIDVKVKDLNSAKGTDYCGTIAQVTNGSLFDTTHLKAKIHVQREFIQTFAQRVGWGTKLPPCQTCKCSAESDRFECHPCRAELIYSYLPWKGPSFLEAVGSLHDLNHDVKTYFGYAK</sequence>
<feature type="coiled-coil region" evidence="1">
    <location>
        <begin position="1028"/>
        <end position="1055"/>
    </location>
</feature>
<evidence type="ECO:0000313" key="3">
    <source>
        <dbReference type="EMBL" id="CEK95049.1"/>
    </source>
</evidence>
<protein>
    <recommendedName>
        <fullName evidence="2">VWFD domain-containing protein</fullName>
    </recommendedName>
</protein>
<dbReference type="SMART" id="SM00216">
    <property type="entry name" value="VWD"/>
    <property type="match status" value="1"/>
</dbReference>
<dbReference type="PROSITE" id="PS51233">
    <property type="entry name" value="VWFD"/>
    <property type="match status" value="1"/>
</dbReference>
<reference evidence="3" key="1">
    <citation type="submission" date="2014-12" db="EMBL/GenBank/DDBJ databases">
        <title>Insight into the proteome of Arion vulgaris.</title>
        <authorList>
            <person name="Aradska J."/>
            <person name="Bulat T."/>
            <person name="Smidak R."/>
            <person name="Sarate P."/>
            <person name="Gangsoo J."/>
            <person name="Sialana F."/>
            <person name="Bilban M."/>
            <person name="Lubec G."/>
        </authorList>
    </citation>
    <scope>NUCLEOTIDE SEQUENCE</scope>
    <source>
        <tissue evidence="3">Skin</tissue>
    </source>
</reference>
<accession>A0A0B7BP36</accession>
<gene>
    <name evidence="3" type="primary">ORF205119</name>
</gene>
<keyword evidence="1" id="KW-0175">Coiled coil</keyword>
<feature type="non-terminal residue" evidence="3">
    <location>
        <position position="1"/>
    </location>
</feature>
<evidence type="ECO:0000259" key="2">
    <source>
        <dbReference type="PROSITE" id="PS51233"/>
    </source>
</evidence>